<name>A0ABV6BDH0_9GAMM</name>
<dbReference type="InterPro" id="IPR043129">
    <property type="entry name" value="ATPase_NBD"/>
</dbReference>
<dbReference type="EMBL" id="JBHLXP010000003">
    <property type="protein sequence ID" value="MFC0048920.1"/>
    <property type="molecule type" value="Genomic_DNA"/>
</dbReference>
<dbReference type="PANTHER" id="PTHR30605:SF0">
    <property type="entry name" value="ANHYDRO-N-ACETYLMURAMIC ACID KINASE"/>
    <property type="match status" value="1"/>
</dbReference>
<keyword evidence="3" id="KW-1185">Reference proteome</keyword>
<comment type="caution">
    <text evidence="2">The sequence shown here is derived from an EMBL/GenBank/DDBJ whole genome shotgun (WGS) entry which is preliminary data.</text>
</comment>
<comment type="similarity">
    <text evidence="1">Belongs to the anhydro-N-acetylmuramic acid kinase family.</text>
</comment>
<organism evidence="2 3">
    <name type="scientific">Rheinheimera tilapiae</name>
    <dbReference type="NCBI Taxonomy" id="875043"/>
    <lineage>
        <taxon>Bacteria</taxon>
        <taxon>Pseudomonadati</taxon>
        <taxon>Pseudomonadota</taxon>
        <taxon>Gammaproteobacteria</taxon>
        <taxon>Chromatiales</taxon>
        <taxon>Chromatiaceae</taxon>
        <taxon>Rheinheimera</taxon>
    </lineage>
</organism>
<sequence length="376" mass="40398">MTAAPTAEALYIGIMSGTSLDGVDVVLVDFSPAYPNLIHSLCLPYPAELKAELALLAQPGANEIERLGLAEADLAACYASAVQLLLQQSGIDRSRILAIGCHGQTIRHRPNARQPFSYQIGDQHRLAMLTQIPVIADFRRKDIAYGGQGAPLVPAFHQAIFASKEHGRCILNIGGIANITLLLPHQQVQGFDTGPGNCLLDNWIELQQGKAYDANGAFAASGKLDAALLGLLLSDAYFRQTGPKSTGREYFQLNWLQQQLQQLEALTGHMPAPADIQRTLSRFTAGTIALAVSRFVVSEVYVCGGGAHNAMLLQDLAELLPQCQINTTASLGIHPDWVEAMAFAWLAYAYDEQIPGNVPAVTGASEALVLGVRYTP</sequence>
<dbReference type="EC" id="2.7.1.170" evidence="1"/>
<keyword evidence="1 2" id="KW-0418">Kinase</keyword>
<keyword evidence="1" id="KW-0119">Carbohydrate metabolism</keyword>
<keyword evidence="1" id="KW-0067">ATP-binding</keyword>
<dbReference type="Pfam" id="PF03702">
    <property type="entry name" value="AnmK"/>
    <property type="match status" value="1"/>
</dbReference>
<evidence type="ECO:0000256" key="1">
    <source>
        <dbReference type="HAMAP-Rule" id="MF_01270"/>
    </source>
</evidence>
<comment type="catalytic activity">
    <reaction evidence="1">
        <text>1,6-anhydro-N-acetyl-beta-muramate + ATP + H2O = N-acetyl-D-muramate 6-phosphate + ADP + H(+)</text>
        <dbReference type="Rhea" id="RHEA:24952"/>
        <dbReference type="ChEBI" id="CHEBI:15377"/>
        <dbReference type="ChEBI" id="CHEBI:15378"/>
        <dbReference type="ChEBI" id="CHEBI:30616"/>
        <dbReference type="ChEBI" id="CHEBI:58690"/>
        <dbReference type="ChEBI" id="CHEBI:58722"/>
        <dbReference type="ChEBI" id="CHEBI:456216"/>
        <dbReference type="EC" id="2.7.1.170"/>
    </reaction>
</comment>
<comment type="pathway">
    <text evidence="1">Amino-sugar metabolism; 1,6-anhydro-N-acetylmuramate degradation.</text>
</comment>
<dbReference type="NCBIfam" id="NF007139">
    <property type="entry name" value="PRK09585.1-3"/>
    <property type="match status" value="1"/>
</dbReference>
<dbReference type="InterPro" id="IPR005338">
    <property type="entry name" value="Anhydro_N_Ac-Mur_kinase"/>
</dbReference>
<evidence type="ECO:0000313" key="2">
    <source>
        <dbReference type="EMBL" id="MFC0048920.1"/>
    </source>
</evidence>
<dbReference type="PANTHER" id="PTHR30605">
    <property type="entry name" value="ANHYDRO-N-ACETYLMURAMIC ACID KINASE"/>
    <property type="match status" value="1"/>
</dbReference>
<keyword evidence="1 2" id="KW-0808">Transferase</keyword>
<feature type="binding site" evidence="1">
    <location>
        <begin position="17"/>
        <end position="24"/>
    </location>
    <ligand>
        <name>ATP</name>
        <dbReference type="ChEBI" id="CHEBI:30616"/>
    </ligand>
</feature>
<dbReference type="RefSeq" id="WP_377243848.1">
    <property type="nucleotide sequence ID" value="NZ_JBHLXP010000003.1"/>
</dbReference>
<evidence type="ECO:0000313" key="3">
    <source>
        <dbReference type="Proteomes" id="UP001589813"/>
    </source>
</evidence>
<gene>
    <name evidence="1" type="primary">anmK</name>
    <name evidence="2" type="ORF">ACFFJP_11555</name>
</gene>
<dbReference type="Proteomes" id="UP001589813">
    <property type="component" value="Unassembled WGS sequence"/>
</dbReference>
<dbReference type="HAMAP" id="MF_01270">
    <property type="entry name" value="AnhMurNAc_kinase"/>
    <property type="match status" value="1"/>
</dbReference>
<dbReference type="Gene3D" id="3.30.420.40">
    <property type="match status" value="2"/>
</dbReference>
<dbReference type="SUPFAM" id="SSF53067">
    <property type="entry name" value="Actin-like ATPase domain"/>
    <property type="match status" value="1"/>
</dbReference>
<protein>
    <recommendedName>
        <fullName evidence="1">Anhydro-N-acetylmuramic acid kinase</fullName>
        <ecNumber evidence="1">2.7.1.170</ecNumber>
    </recommendedName>
    <alternativeName>
        <fullName evidence="1">AnhMurNAc kinase</fullName>
    </alternativeName>
</protein>
<proteinExistence type="inferred from homology"/>
<keyword evidence="1" id="KW-0547">Nucleotide-binding</keyword>
<dbReference type="GO" id="GO:0016301">
    <property type="term" value="F:kinase activity"/>
    <property type="evidence" value="ECO:0007669"/>
    <property type="project" value="UniProtKB-KW"/>
</dbReference>
<accession>A0ABV6BDH0</accession>
<reference evidence="2 3" key="1">
    <citation type="submission" date="2024-09" db="EMBL/GenBank/DDBJ databases">
        <authorList>
            <person name="Sun Q."/>
            <person name="Mori K."/>
        </authorList>
    </citation>
    <scope>NUCLEOTIDE SEQUENCE [LARGE SCALE GENOMIC DNA]</scope>
    <source>
        <strain evidence="2 3">KCTC 23315</strain>
    </source>
</reference>
<comment type="pathway">
    <text evidence="1">Cell wall biogenesis; peptidoglycan recycling.</text>
</comment>
<dbReference type="CDD" id="cd24050">
    <property type="entry name" value="ASKHA_NBD_ANMK"/>
    <property type="match status" value="1"/>
</dbReference>
<comment type="function">
    <text evidence="1">Catalyzes the specific phosphorylation of 1,6-anhydro-N-acetylmuramic acid (anhMurNAc) with the simultaneous cleavage of the 1,6-anhydro ring, generating MurNAc-6-P. Is required for the utilization of anhMurNAc either imported from the medium or derived from its own cell wall murein, and thus plays a role in cell wall recycling.</text>
</comment>